<evidence type="ECO:0000313" key="2">
    <source>
        <dbReference type="EMBL" id="RDC54181.1"/>
    </source>
</evidence>
<accession>A0A369PNJ9</accession>
<sequence length="214" mass="24950">MSRQYLNWRLFFTLVIRIKINQMKYTLAIIFSIFIVKLPAQEKQFSKDEQGKFIYYQVVDSQVVSKAVLLERAKHFIHSSNKKLMKPERSTDTSVLANGKLIIDKTILVAGHPSGEVNYNFVFEAREGKYRFWLTDFEYIPYQRDRYGNFVATTNIGTPLEKRVDKLNAGTWKDIQASAYAKAVKFADSFKKFLATDKKVPEPVKKEVISTRKW</sequence>
<protein>
    <submittedName>
        <fullName evidence="2">DUF4468 domain-containing protein</fullName>
    </submittedName>
</protein>
<dbReference type="AlphaFoldDB" id="A0A369PNJ9"/>
<gene>
    <name evidence="2" type="ORF">DU508_22885</name>
</gene>
<comment type="caution">
    <text evidence="2">The sequence shown here is derived from an EMBL/GenBank/DDBJ whole genome shotgun (WGS) entry which is preliminary data.</text>
</comment>
<evidence type="ECO:0000313" key="3">
    <source>
        <dbReference type="Proteomes" id="UP000253961"/>
    </source>
</evidence>
<feature type="domain" description="DUF4468" evidence="1">
    <location>
        <begin position="55"/>
        <end position="139"/>
    </location>
</feature>
<name>A0A369PNJ9_9SPHI</name>
<dbReference type="Pfam" id="PF14730">
    <property type="entry name" value="DUF4468"/>
    <property type="match status" value="1"/>
</dbReference>
<dbReference type="InterPro" id="IPR027823">
    <property type="entry name" value="DUF4468"/>
</dbReference>
<dbReference type="Proteomes" id="UP000253961">
    <property type="component" value="Unassembled WGS sequence"/>
</dbReference>
<reference evidence="2 3" key="1">
    <citation type="submission" date="2018-07" db="EMBL/GenBank/DDBJ databases">
        <title>Pedobacter sp. nov., isolated from soil.</title>
        <authorList>
            <person name="Zhou L.Y."/>
            <person name="Du Z.J."/>
        </authorList>
    </citation>
    <scope>NUCLEOTIDE SEQUENCE [LARGE SCALE GENOMIC DNA]</scope>
    <source>
        <strain evidence="2 3">JDX94</strain>
    </source>
</reference>
<evidence type="ECO:0000259" key="1">
    <source>
        <dbReference type="Pfam" id="PF14730"/>
    </source>
</evidence>
<organism evidence="2 3">
    <name type="scientific">Pedobacter chinensis</name>
    <dbReference type="NCBI Taxonomy" id="2282421"/>
    <lineage>
        <taxon>Bacteria</taxon>
        <taxon>Pseudomonadati</taxon>
        <taxon>Bacteroidota</taxon>
        <taxon>Sphingobacteriia</taxon>
        <taxon>Sphingobacteriales</taxon>
        <taxon>Sphingobacteriaceae</taxon>
        <taxon>Pedobacter</taxon>
    </lineage>
</organism>
<dbReference type="EMBL" id="QPKV01000016">
    <property type="protein sequence ID" value="RDC54181.1"/>
    <property type="molecule type" value="Genomic_DNA"/>
</dbReference>
<proteinExistence type="predicted"/>
<keyword evidence="3" id="KW-1185">Reference proteome</keyword>